<name>X1Q6Z4_9ZZZZ</name>
<evidence type="ECO:0000256" key="1">
    <source>
        <dbReference type="SAM" id="MobiDB-lite"/>
    </source>
</evidence>
<reference evidence="2" key="1">
    <citation type="journal article" date="2014" name="Front. Microbiol.">
        <title>High frequency of phylogenetically diverse reductive dehalogenase-homologous genes in deep subseafloor sedimentary metagenomes.</title>
        <authorList>
            <person name="Kawai M."/>
            <person name="Futagami T."/>
            <person name="Toyoda A."/>
            <person name="Takaki Y."/>
            <person name="Nishi S."/>
            <person name="Hori S."/>
            <person name="Arai W."/>
            <person name="Tsubouchi T."/>
            <person name="Morono Y."/>
            <person name="Uchiyama I."/>
            <person name="Ito T."/>
            <person name="Fujiyama A."/>
            <person name="Inagaki F."/>
            <person name="Takami H."/>
        </authorList>
    </citation>
    <scope>NUCLEOTIDE SEQUENCE</scope>
    <source>
        <strain evidence="2">Expedition CK06-06</strain>
    </source>
</reference>
<accession>X1Q6Z4</accession>
<gene>
    <name evidence="2" type="ORF">S06H3_66111</name>
</gene>
<dbReference type="AlphaFoldDB" id="X1Q6Z4"/>
<feature type="region of interest" description="Disordered" evidence="1">
    <location>
        <begin position="1"/>
        <end position="27"/>
    </location>
</feature>
<comment type="caution">
    <text evidence="2">The sequence shown here is derived from an EMBL/GenBank/DDBJ whole genome shotgun (WGS) entry which is preliminary data.</text>
</comment>
<evidence type="ECO:0000313" key="2">
    <source>
        <dbReference type="EMBL" id="GAI63973.1"/>
    </source>
</evidence>
<feature type="non-terminal residue" evidence="2">
    <location>
        <position position="1"/>
    </location>
</feature>
<protein>
    <submittedName>
        <fullName evidence="2">Uncharacterized protein</fullName>
    </submittedName>
</protein>
<proteinExistence type="predicted"/>
<sequence>SDLKAGPTSAAVRGPLQSTRGLDSNEKLKRLLSSDHVCNDNV</sequence>
<dbReference type="EMBL" id="BARV01044866">
    <property type="protein sequence ID" value="GAI63973.1"/>
    <property type="molecule type" value="Genomic_DNA"/>
</dbReference>
<organism evidence="2">
    <name type="scientific">marine sediment metagenome</name>
    <dbReference type="NCBI Taxonomy" id="412755"/>
    <lineage>
        <taxon>unclassified sequences</taxon>
        <taxon>metagenomes</taxon>
        <taxon>ecological metagenomes</taxon>
    </lineage>
</organism>